<dbReference type="OrthoDB" id="5419617at2759"/>
<evidence type="ECO:0000313" key="2">
    <source>
        <dbReference type="Proteomes" id="UP000499080"/>
    </source>
</evidence>
<dbReference type="AlphaFoldDB" id="A0A4Y2AZH8"/>
<organism evidence="1 2">
    <name type="scientific">Araneus ventricosus</name>
    <name type="common">Orbweaver spider</name>
    <name type="synonym">Epeira ventricosa</name>
    <dbReference type="NCBI Taxonomy" id="182803"/>
    <lineage>
        <taxon>Eukaryota</taxon>
        <taxon>Metazoa</taxon>
        <taxon>Ecdysozoa</taxon>
        <taxon>Arthropoda</taxon>
        <taxon>Chelicerata</taxon>
        <taxon>Arachnida</taxon>
        <taxon>Araneae</taxon>
        <taxon>Araneomorphae</taxon>
        <taxon>Entelegynae</taxon>
        <taxon>Araneoidea</taxon>
        <taxon>Araneidae</taxon>
        <taxon>Araneus</taxon>
    </lineage>
</organism>
<dbReference type="EMBL" id="BGPR01000036">
    <property type="protein sequence ID" value="GBL84264.1"/>
    <property type="molecule type" value="Genomic_DNA"/>
</dbReference>
<proteinExistence type="predicted"/>
<accession>A0A4Y2AZH8</accession>
<name>A0A4Y2AZH8_ARAVE</name>
<comment type="caution">
    <text evidence="1">The sequence shown here is derived from an EMBL/GenBank/DDBJ whole genome shotgun (WGS) entry which is preliminary data.</text>
</comment>
<dbReference type="Proteomes" id="UP000499080">
    <property type="component" value="Unassembled WGS sequence"/>
</dbReference>
<gene>
    <name evidence="1" type="ORF">AVEN_118651_1</name>
</gene>
<reference evidence="1 2" key="1">
    <citation type="journal article" date="2019" name="Sci. Rep.">
        <title>Orb-weaving spider Araneus ventricosus genome elucidates the spidroin gene catalogue.</title>
        <authorList>
            <person name="Kono N."/>
            <person name="Nakamura H."/>
            <person name="Ohtoshi R."/>
            <person name="Moran D.A.P."/>
            <person name="Shinohara A."/>
            <person name="Yoshida Y."/>
            <person name="Fujiwara M."/>
            <person name="Mori M."/>
            <person name="Tomita M."/>
            <person name="Arakawa K."/>
        </authorList>
    </citation>
    <scope>NUCLEOTIDE SEQUENCE [LARGE SCALE GENOMIC DNA]</scope>
</reference>
<evidence type="ECO:0000313" key="1">
    <source>
        <dbReference type="EMBL" id="GBL84264.1"/>
    </source>
</evidence>
<protein>
    <submittedName>
        <fullName evidence="1">Uncharacterized protein</fullName>
    </submittedName>
</protein>
<sequence length="112" mass="12662">MENRHGQIISPQGNKGFSILYREKFLFKITGAYSSTPTVALQVIEAITPLHIKAQMESILVRVDRLRRNCNWEGSSFLYQDLQQPNSPLIIRPANFNLENSVSIVSDPHPPA</sequence>
<keyword evidence="2" id="KW-1185">Reference proteome</keyword>